<evidence type="ECO:0000256" key="1">
    <source>
        <dbReference type="SAM" id="MobiDB-lite"/>
    </source>
</evidence>
<name>A0A392V7F1_9FABA</name>
<feature type="compositionally biased region" description="Basic and acidic residues" evidence="1">
    <location>
        <begin position="46"/>
        <end position="64"/>
    </location>
</feature>
<evidence type="ECO:0000313" key="3">
    <source>
        <dbReference type="Proteomes" id="UP000265520"/>
    </source>
</evidence>
<dbReference type="Proteomes" id="UP000265520">
    <property type="component" value="Unassembled WGS sequence"/>
</dbReference>
<dbReference type="EMBL" id="LXQA011050929">
    <property type="protein sequence ID" value="MCI82755.1"/>
    <property type="molecule type" value="Genomic_DNA"/>
</dbReference>
<evidence type="ECO:0000313" key="2">
    <source>
        <dbReference type="EMBL" id="MCI82755.1"/>
    </source>
</evidence>
<protein>
    <submittedName>
        <fullName evidence="2">Uncharacterized protein</fullName>
    </submittedName>
</protein>
<sequence length="64" mass="6981">MVVPTSHQPPCRSTLPSYLGMPSALMKILPPTTKGILGSSTSLHRPLFEPRSDPIRPPEEMLVS</sequence>
<feature type="region of interest" description="Disordered" evidence="1">
    <location>
        <begin position="40"/>
        <end position="64"/>
    </location>
</feature>
<proteinExistence type="predicted"/>
<accession>A0A392V7F1</accession>
<keyword evidence="3" id="KW-1185">Reference proteome</keyword>
<organism evidence="2 3">
    <name type="scientific">Trifolium medium</name>
    <dbReference type="NCBI Taxonomy" id="97028"/>
    <lineage>
        <taxon>Eukaryota</taxon>
        <taxon>Viridiplantae</taxon>
        <taxon>Streptophyta</taxon>
        <taxon>Embryophyta</taxon>
        <taxon>Tracheophyta</taxon>
        <taxon>Spermatophyta</taxon>
        <taxon>Magnoliopsida</taxon>
        <taxon>eudicotyledons</taxon>
        <taxon>Gunneridae</taxon>
        <taxon>Pentapetalae</taxon>
        <taxon>rosids</taxon>
        <taxon>fabids</taxon>
        <taxon>Fabales</taxon>
        <taxon>Fabaceae</taxon>
        <taxon>Papilionoideae</taxon>
        <taxon>50 kb inversion clade</taxon>
        <taxon>NPAAA clade</taxon>
        <taxon>Hologalegina</taxon>
        <taxon>IRL clade</taxon>
        <taxon>Trifolieae</taxon>
        <taxon>Trifolium</taxon>
    </lineage>
</organism>
<comment type="caution">
    <text evidence="2">The sequence shown here is derived from an EMBL/GenBank/DDBJ whole genome shotgun (WGS) entry which is preliminary data.</text>
</comment>
<dbReference type="AlphaFoldDB" id="A0A392V7F1"/>
<reference evidence="2 3" key="1">
    <citation type="journal article" date="2018" name="Front. Plant Sci.">
        <title>Red Clover (Trifolium pratense) and Zigzag Clover (T. medium) - A Picture of Genomic Similarities and Differences.</title>
        <authorList>
            <person name="Dluhosova J."/>
            <person name="Istvanek J."/>
            <person name="Nedelnik J."/>
            <person name="Repkova J."/>
        </authorList>
    </citation>
    <scope>NUCLEOTIDE SEQUENCE [LARGE SCALE GENOMIC DNA]</scope>
    <source>
        <strain evidence="3">cv. 10/8</strain>
        <tissue evidence="2">Leaf</tissue>
    </source>
</reference>
<feature type="non-terminal residue" evidence="2">
    <location>
        <position position="64"/>
    </location>
</feature>